<evidence type="ECO:0000313" key="2">
    <source>
        <dbReference type="Proteomes" id="UP000663193"/>
    </source>
</evidence>
<evidence type="ECO:0000313" key="1">
    <source>
        <dbReference type="EMBL" id="QRC96829.1"/>
    </source>
</evidence>
<gene>
    <name evidence="1" type="ORF">JI435_409660</name>
</gene>
<accession>A0A7U2F5D3</accession>
<dbReference type="VEuPathDB" id="FungiDB:JI435_409660"/>
<dbReference type="AlphaFoldDB" id="A0A7U2F5D3"/>
<organism evidence="1 2">
    <name type="scientific">Phaeosphaeria nodorum (strain SN15 / ATCC MYA-4574 / FGSC 10173)</name>
    <name type="common">Glume blotch fungus</name>
    <name type="synonym">Parastagonospora nodorum</name>
    <dbReference type="NCBI Taxonomy" id="321614"/>
    <lineage>
        <taxon>Eukaryota</taxon>
        <taxon>Fungi</taxon>
        <taxon>Dikarya</taxon>
        <taxon>Ascomycota</taxon>
        <taxon>Pezizomycotina</taxon>
        <taxon>Dothideomycetes</taxon>
        <taxon>Pleosporomycetidae</taxon>
        <taxon>Pleosporales</taxon>
        <taxon>Pleosporineae</taxon>
        <taxon>Phaeosphaeriaceae</taxon>
        <taxon>Parastagonospora</taxon>
    </lineage>
</organism>
<sequence length="102" mass="11715">MRIQCSIRVQLICPWLLQTPFSSTFPSCRPNIHLGICLAFRTSAPSLYRPWLATSLRRAPGGWAPSLQSNFCSSEMAFRWYLVHSCQDSGSQHTQKLRRDRT</sequence>
<dbReference type="EMBL" id="CP069028">
    <property type="protein sequence ID" value="QRC96829.1"/>
    <property type="molecule type" value="Genomic_DNA"/>
</dbReference>
<dbReference type="Proteomes" id="UP000663193">
    <property type="component" value="Chromosome 6"/>
</dbReference>
<reference evidence="2" key="1">
    <citation type="journal article" date="2021" name="BMC Genomics">
        <title>Chromosome-level genome assembly and manually-curated proteome of model necrotroph Parastagonospora nodorum Sn15 reveals a genome-wide trove of candidate effector homologs, and redundancy of virulence-related functions within an accessory chromosome.</title>
        <authorList>
            <person name="Bertazzoni S."/>
            <person name="Jones D.A.B."/>
            <person name="Phan H.T."/>
            <person name="Tan K.-C."/>
            <person name="Hane J.K."/>
        </authorList>
    </citation>
    <scope>NUCLEOTIDE SEQUENCE [LARGE SCALE GENOMIC DNA]</scope>
    <source>
        <strain evidence="2">SN15 / ATCC MYA-4574 / FGSC 10173)</strain>
    </source>
</reference>
<keyword evidence="2" id="KW-1185">Reference proteome</keyword>
<proteinExistence type="predicted"/>
<protein>
    <submittedName>
        <fullName evidence="1">Uncharacterized protein</fullName>
    </submittedName>
</protein>
<name>A0A7U2F5D3_PHANO</name>